<feature type="compositionally biased region" description="Polar residues" evidence="3">
    <location>
        <begin position="37"/>
        <end position="46"/>
    </location>
</feature>
<protein>
    <recommendedName>
        <fullName evidence="2">Chitinase domain-containing protein 1</fullName>
    </recommendedName>
</protein>
<comment type="similarity">
    <text evidence="1">Belongs to the glycosyl hydrolase 18 family.</text>
</comment>
<keyword evidence="6" id="KW-0378">Hydrolase</keyword>
<dbReference type="SUPFAM" id="SSF51445">
    <property type="entry name" value="(Trans)glycosidases"/>
    <property type="match status" value="1"/>
</dbReference>
<dbReference type="GO" id="GO:0070492">
    <property type="term" value="F:oligosaccharide binding"/>
    <property type="evidence" value="ECO:0007669"/>
    <property type="project" value="TreeGrafter"/>
</dbReference>
<dbReference type="AlphaFoldDB" id="A0AAD4R4Z4"/>
<evidence type="ECO:0000259" key="5">
    <source>
        <dbReference type="PROSITE" id="PS51910"/>
    </source>
</evidence>
<keyword evidence="4" id="KW-0732">Signal</keyword>
<dbReference type="GO" id="GO:0008061">
    <property type="term" value="F:chitin binding"/>
    <property type="evidence" value="ECO:0007669"/>
    <property type="project" value="InterPro"/>
</dbReference>
<sequence>MLLSKLLTCTLLFAIFSLTYSTLSKSDRQKKTKVSEEGSQTSTRSTSKPREELSSSSDDTIHVESAELKEEILEGHGTLDISERKFGSVVLGYVTPWNNHGYDVAKWAAKKFTHISPVWFQLKSATIDGVATCTIGGTHDIDRGWMDDIIKNNSEAKIVPRFLFESWLGDELKHFLTDEQTQYRCGRAIVEFLLRNQMSGAVMEMWLQIMSMTRGTGAEYLIELIQAWSEEFQKNDLVFILPLSPPLNQDLQEIGIVSPALIEKLLRSVDYINLMTYDFPSETITGVAPLQWIEANLRYFLDIAQAHDIDPSKLLLGLNWYGYDRTGGASNAILGQRFIELLSNPSSKLEFDESVGEHRILWKNNGVAYFPTLRSIQLRLKLAEHLGVGIAIWELGQGLDQFTSVL</sequence>
<evidence type="ECO:0000256" key="3">
    <source>
        <dbReference type="SAM" id="MobiDB-lite"/>
    </source>
</evidence>
<dbReference type="InterPro" id="IPR029070">
    <property type="entry name" value="Chitinase_insertion_sf"/>
</dbReference>
<dbReference type="Proteomes" id="UP001201812">
    <property type="component" value="Unassembled WGS sequence"/>
</dbReference>
<evidence type="ECO:0000313" key="7">
    <source>
        <dbReference type="Proteomes" id="UP001201812"/>
    </source>
</evidence>
<dbReference type="GO" id="GO:0016787">
    <property type="term" value="F:hydrolase activity"/>
    <property type="evidence" value="ECO:0007669"/>
    <property type="project" value="UniProtKB-KW"/>
</dbReference>
<dbReference type="PROSITE" id="PS51910">
    <property type="entry name" value="GH18_2"/>
    <property type="match status" value="1"/>
</dbReference>
<feature type="domain" description="GH18" evidence="5">
    <location>
        <begin position="88"/>
        <end position="406"/>
    </location>
</feature>
<comment type="caution">
    <text evidence="6">The sequence shown here is derived from an EMBL/GenBank/DDBJ whole genome shotgun (WGS) entry which is preliminary data.</text>
</comment>
<feature type="chain" id="PRO_5042114863" description="Chitinase domain-containing protein 1" evidence="4">
    <location>
        <begin position="22"/>
        <end position="406"/>
    </location>
</feature>
<dbReference type="PANTHER" id="PTHR46066">
    <property type="entry name" value="CHITINASE DOMAIN-CONTAINING PROTEIN 1 FAMILY MEMBER"/>
    <property type="match status" value="1"/>
</dbReference>
<dbReference type="Gene3D" id="3.10.50.10">
    <property type="match status" value="1"/>
</dbReference>
<feature type="signal peptide" evidence="4">
    <location>
        <begin position="1"/>
        <end position="21"/>
    </location>
</feature>
<evidence type="ECO:0000256" key="2">
    <source>
        <dbReference type="ARBA" id="ARBA00040976"/>
    </source>
</evidence>
<dbReference type="Gene3D" id="3.20.20.80">
    <property type="entry name" value="Glycosidases"/>
    <property type="match status" value="1"/>
</dbReference>
<dbReference type="PANTHER" id="PTHR46066:SF2">
    <property type="entry name" value="CHITINASE DOMAIN-CONTAINING PROTEIN 1"/>
    <property type="match status" value="1"/>
</dbReference>
<dbReference type="EMBL" id="JAKKPZ010000003">
    <property type="protein sequence ID" value="KAI1723458.1"/>
    <property type="molecule type" value="Genomic_DNA"/>
</dbReference>
<feature type="region of interest" description="Disordered" evidence="3">
    <location>
        <begin position="29"/>
        <end position="60"/>
    </location>
</feature>
<keyword evidence="7" id="KW-1185">Reference proteome</keyword>
<gene>
    <name evidence="6" type="ORF">DdX_03618</name>
</gene>
<organism evidence="6 7">
    <name type="scientific">Ditylenchus destructor</name>
    <dbReference type="NCBI Taxonomy" id="166010"/>
    <lineage>
        <taxon>Eukaryota</taxon>
        <taxon>Metazoa</taxon>
        <taxon>Ecdysozoa</taxon>
        <taxon>Nematoda</taxon>
        <taxon>Chromadorea</taxon>
        <taxon>Rhabditida</taxon>
        <taxon>Tylenchina</taxon>
        <taxon>Tylenchomorpha</taxon>
        <taxon>Sphaerularioidea</taxon>
        <taxon>Anguinidae</taxon>
        <taxon>Anguininae</taxon>
        <taxon>Ditylenchus</taxon>
    </lineage>
</organism>
<dbReference type="InterPro" id="IPR017853">
    <property type="entry name" value="GH"/>
</dbReference>
<dbReference type="InterPro" id="IPR001223">
    <property type="entry name" value="Glyco_hydro18_cat"/>
</dbReference>
<reference evidence="6" key="1">
    <citation type="submission" date="2022-01" db="EMBL/GenBank/DDBJ databases">
        <title>Genome Sequence Resource for Two Populations of Ditylenchus destructor, the Migratory Endoparasitic Phytonematode.</title>
        <authorList>
            <person name="Zhang H."/>
            <person name="Lin R."/>
            <person name="Xie B."/>
        </authorList>
    </citation>
    <scope>NUCLEOTIDE SEQUENCE</scope>
    <source>
        <strain evidence="6">BazhouSP</strain>
    </source>
</reference>
<dbReference type="GO" id="GO:0012505">
    <property type="term" value="C:endomembrane system"/>
    <property type="evidence" value="ECO:0007669"/>
    <property type="project" value="TreeGrafter"/>
</dbReference>
<proteinExistence type="inferred from homology"/>
<evidence type="ECO:0000256" key="1">
    <source>
        <dbReference type="ARBA" id="ARBA00009336"/>
    </source>
</evidence>
<accession>A0AAD4R4Z4</accession>
<dbReference type="GO" id="GO:0005975">
    <property type="term" value="P:carbohydrate metabolic process"/>
    <property type="evidence" value="ECO:0007669"/>
    <property type="project" value="InterPro"/>
</dbReference>
<dbReference type="InterPro" id="IPR011583">
    <property type="entry name" value="Chitinase_II/V-like_cat"/>
</dbReference>
<evidence type="ECO:0000256" key="4">
    <source>
        <dbReference type="SAM" id="SignalP"/>
    </source>
</evidence>
<dbReference type="Pfam" id="PF00704">
    <property type="entry name" value="Glyco_hydro_18"/>
    <property type="match status" value="1"/>
</dbReference>
<name>A0AAD4R4Z4_9BILA</name>
<dbReference type="SMART" id="SM00636">
    <property type="entry name" value="Glyco_18"/>
    <property type="match status" value="1"/>
</dbReference>
<feature type="compositionally biased region" description="Basic and acidic residues" evidence="3">
    <location>
        <begin position="48"/>
        <end position="60"/>
    </location>
</feature>
<evidence type="ECO:0000313" key="6">
    <source>
        <dbReference type="EMBL" id="KAI1723458.1"/>
    </source>
</evidence>